<dbReference type="KEGG" id="het:BBW65_02490"/>
<dbReference type="InterPro" id="IPR003694">
    <property type="entry name" value="NAD_synthase"/>
</dbReference>
<dbReference type="AlphaFoldDB" id="A0A1B1U7J6"/>
<dbReference type="InterPro" id="IPR022310">
    <property type="entry name" value="NAD/GMP_synthase"/>
</dbReference>
<dbReference type="GO" id="GO:0004359">
    <property type="term" value="F:glutaminase activity"/>
    <property type="evidence" value="ECO:0007669"/>
    <property type="project" value="InterPro"/>
</dbReference>
<evidence type="ECO:0000313" key="9">
    <source>
        <dbReference type="EMBL" id="ANV98739.1"/>
    </source>
</evidence>
<accession>A0A1B1U7J6</accession>
<keyword evidence="4 6" id="KW-0067">ATP-binding</keyword>
<dbReference type="GO" id="GO:0005524">
    <property type="term" value="F:ATP binding"/>
    <property type="evidence" value="ECO:0007669"/>
    <property type="project" value="UniProtKB-KW"/>
</dbReference>
<keyword evidence="5 6" id="KW-0520">NAD</keyword>
<evidence type="ECO:0000259" key="8">
    <source>
        <dbReference type="Pfam" id="PF02540"/>
    </source>
</evidence>
<dbReference type="GO" id="GO:0003952">
    <property type="term" value="F:NAD+ synthase (glutamine-hydrolyzing) activity"/>
    <property type="evidence" value="ECO:0007669"/>
    <property type="project" value="InterPro"/>
</dbReference>
<feature type="domain" description="NAD/GMP synthase" evidence="8">
    <location>
        <begin position="9"/>
        <end position="252"/>
    </location>
</feature>
<keyword evidence="3 6" id="KW-0547">Nucleotide-binding</keyword>
<comment type="similarity">
    <text evidence="6">Belongs to the NAD synthetase family.</text>
</comment>
<dbReference type="EC" id="6.3.1.5" evidence="7"/>
<dbReference type="CDD" id="cd00553">
    <property type="entry name" value="NAD_synthase"/>
    <property type="match status" value="1"/>
</dbReference>
<dbReference type="NCBIfam" id="NF010587">
    <property type="entry name" value="PRK13980.1"/>
    <property type="match status" value="1"/>
</dbReference>
<dbReference type="PANTHER" id="PTHR23090">
    <property type="entry name" value="NH 3 /GLUTAMINE-DEPENDENT NAD + SYNTHETASE"/>
    <property type="match status" value="1"/>
</dbReference>
<evidence type="ECO:0000313" key="10">
    <source>
        <dbReference type="Proteomes" id="UP000092884"/>
    </source>
</evidence>
<keyword evidence="10" id="KW-1185">Reference proteome</keyword>
<dbReference type="Gene3D" id="3.40.50.620">
    <property type="entry name" value="HUPs"/>
    <property type="match status" value="1"/>
</dbReference>
<dbReference type="GO" id="GO:0009435">
    <property type="term" value="P:NAD+ biosynthetic process"/>
    <property type="evidence" value="ECO:0007669"/>
    <property type="project" value="UniProtKB-UniPathway"/>
</dbReference>
<dbReference type="Pfam" id="PF02540">
    <property type="entry name" value="NAD_synthase"/>
    <property type="match status" value="1"/>
</dbReference>
<dbReference type="GO" id="GO:0005737">
    <property type="term" value="C:cytoplasm"/>
    <property type="evidence" value="ECO:0007669"/>
    <property type="project" value="InterPro"/>
</dbReference>
<dbReference type="RefSeq" id="WP_066341777.1">
    <property type="nucleotide sequence ID" value="NZ_CP016503.1"/>
</dbReference>
<comment type="catalytic activity">
    <reaction evidence="7">
        <text>deamido-NAD(+) + NH4(+) + ATP = AMP + diphosphate + NAD(+) + H(+)</text>
        <dbReference type="Rhea" id="RHEA:21188"/>
        <dbReference type="ChEBI" id="CHEBI:15378"/>
        <dbReference type="ChEBI" id="CHEBI:28938"/>
        <dbReference type="ChEBI" id="CHEBI:30616"/>
        <dbReference type="ChEBI" id="CHEBI:33019"/>
        <dbReference type="ChEBI" id="CHEBI:57540"/>
        <dbReference type="ChEBI" id="CHEBI:58437"/>
        <dbReference type="ChEBI" id="CHEBI:456215"/>
        <dbReference type="EC" id="6.3.1.5"/>
    </reaction>
</comment>
<dbReference type="InterPro" id="IPR014729">
    <property type="entry name" value="Rossmann-like_a/b/a_fold"/>
</dbReference>
<sequence>MTQSHKQIINAMIRFLKTQTKKRGFSRVVYGLSGGLDSAIVGRLSQMAFGKNATALLMPTSLSSKENLQDARDFTNHFDIPHHIISLSDYEPILQKYPKMSKERFGNLCARLRMMILYDYSAQEHALVVGTSNKTERILGYGTIYGDLAYAINPIGNFYKTELFELAHHLEIPHSIIHKKPSADLFEGQTDEEDLGFSYQEIDHLLQKIEERKLNLYKTDVIFDMIRGEFSQSLLSSVLTRISKNSFKNKGPSIFTSRTHKSKESAQ</sequence>
<dbReference type="EMBL" id="CP016503">
    <property type="protein sequence ID" value="ANV98739.1"/>
    <property type="molecule type" value="Genomic_DNA"/>
</dbReference>
<dbReference type="Proteomes" id="UP000092884">
    <property type="component" value="Chromosome"/>
</dbReference>
<name>A0A1B1U7J6_9HELI</name>
<evidence type="ECO:0000256" key="6">
    <source>
        <dbReference type="RuleBase" id="RU003811"/>
    </source>
</evidence>
<evidence type="ECO:0000256" key="1">
    <source>
        <dbReference type="ARBA" id="ARBA00004790"/>
    </source>
</evidence>
<comment type="pathway">
    <text evidence="1">Cofactor biosynthesis; NAD(+) biosynthesis.</text>
</comment>
<evidence type="ECO:0000256" key="2">
    <source>
        <dbReference type="ARBA" id="ARBA00022598"/>
    </source>
</evidence>
<dbReference type="OrthoDB" id="9799210at2"/>
<proteinExistence type="inferred from homology"/>
<dbReference type="UniPathway" id="UPA00253">
    <property type="reaction ID" value="UER00333"/>
</dbReference>
<reference evidence="10" key="1">
    <citation type="submission" date="2016-07" db="EMBL/GenBank/DDBJ databases">
        <authorList>
            <person name="Florea S."/>
            <person name="Webb J.S."/>
            <person name="Jaromczyk J."/>
            <person name="Schardl C.L."/>
        </authorList>
    </citation>
    <scope>NUCLEOTIDE SEQUENCE [LARGE SCALE GENOMIC DNA]</scope>
    <source>
        <strain evidence="10">MIT 01-6242</strain>
    </source>
</reference>
<gene>
    <name evidence="9" type="ORF">BBW65_02490</name>
</gene>
<dbReference type="NCBIfam" id="TIGR00552">
    <property type="entry name" value="nadE"/>
    <property type="match status" value="1"/>
</dbReference>
<protein>
    <recommendedName>
        <fullName evidence="7">NH(3)-dependent NAD(+) synthetase</fullName>
        <ecNumber evidence="7">6.3.1.5</ecNumber>
    </recommendedName>
</protein>
<dbReference type="PANTHER" id="PTHR23090:SF9">
    <property type="entry name" value="GLUTAMINE-DEPENDENT NAD(+) SYNTHETASE"/>
    <property type="match status" value="1"/>
</dbReference>
<evidence type="ECO:0000256" key="5">
    <source>
        <dbReference type="ARBA" id="ARBA00023027"/>
    </source>
</evidence>
<organism evidence="9 10">
    <name type="scientific">Helicobacter enhydrae</name>
    <dbReference type="NCBI Taxonomy" id="222136"/>
    <lineage>
        <taxon>Bacteria</taxon>
        <taxon>Pseudomonadati</taxon>
        <taxon>Campylobacterota</taxon>
        <taxon>Epsilonproteobacteria</taxon>
        <taxon>Campylobacterales</taxon>
        <taxon>Helicobacteraceae</taxon>
        <taxon>Helicobacter</taxon>
    </lineage>
</organism>
<evidence type="ECO:0000256" key="4">
    <source>
        <dbReference type="ARBA" id="ARBA00022840"/>
    </source>
</evidence>
<dbReference type="STRING" id="222136.BBW65_02490"/>
<keyword evidence="2 6" id="KW-0436">Ligase</keyword>
<dbReference type="SUPFAM" id="SSF52402">
    <property type="entry name" value="Adenine nucleotide alpha hydrolases-like"/>
    <property type="match status" value="1"/>
</dbReference>
<dbReference type="GO" id="GO:0008795">
    <property type="term" value="F:NAD+ synthase activity"/>
    <property type="evidence" value="ECO:0007669"/>
    <property type="project" value="UniProtKB-EC"/>
</dbReference>
<evidence type="ECO:0000256" key="3">
    <source>
        <dbReference type="ARBA" id="ARBA00022741"/>
    </source>
</evidence>
<evidence type="ECO:0000256" key="7">
    <source>
        <dbReference type="RuleBase" id="RU003812"/>
    </source>
</evidence>